<keyword evidence="1" id="KW-1133">Transmembrane helix</keyword>
<name>A0A803M7V3_CHEQI</name>
<dbReference type="OMA" id="KANYVQS"/>
<gene>
    <name evidence="3" type="primary">LOC110711913</name>
</gene>
<dbReference type="KEGG" id="cqi:110711913"/>
<dbReference type="PANTHER" id="PTHR35718:SF1">
    <property type="entry name" value="EXPRESSED PROTEIN"/>
    <property type="match status" value="1"/>
</dbReference>
<feature type="transmembrane region" description="Helical" evidence="1">
    <location>
        <begin position="94"/>
        <end position="115"/>
    </location>
</feature>
<dbReference type="PANTHER" id="PTHR35718">
    <property type="entry name" value="EXPRESSED PROTEIN"/>
    <property type="match status" value="1"/>
</dbReference>
<keyword evidence="1" id="KW-0812">Transmembrane</keyword>
<organism evidence="3 4">
    <name type="scientific">Chenopodium quinoa</name>
    <name type="common">Quinoa</name>
    <dbReference type="NCBI Taxonomy" id="63459"/>
    <lineage>
        <taxon>Eukaryota</taxon>
        <taxon>Viridiplantae</taxon>
        <taxon>Streptophyta</taxon>
        <taxon>Embryophyta</taxon>
        <taxon>Tracheophyta</taxon>
        <taxon>Spermatophyta</taxon>
        <taxon>Magnoliopsida</taxon>
        <taxon>eudicotyledons</taxon>
        <taxon>Gunneridae</taxon>
        <taxon>Pentapetalae</taxon>
        <taxon>Caryophyllales</taxon>
        <taxon>Chenopodiaceae</taxon>
        <taxon>Chenopodioideae</taxon>
        <taxon>Atripliceae</taxon>
        <taxon>Chenopodium</taxon>
    </lineage>
</organism>
<protein>
    <recommendedName>
        <fullName evidence="5">Transmembrane protein</fullName>
    </recommendedName>
</protein>
<dbReference type="OrthoDB" id="1929763at2759"/>
<feature type="signal peptide" evidence="2">
    <location>
        <begin position="1"/>
        <end position="21"/>
    </location>
</feature>
<accession>A0A803M7V3</accession>
<dbReference type="RefSeq" id="XP_021746041.1">
    <property type="nucleotide sequence ID" value="XM_021890349.1"/>
</dbReference>
<dbReference type="EnsemblPlants" id="AUR62024979-RA">
    <property type="protein sequence ID" value="AUR62024979-RA:cds"/>
    <property type="gene ID" value="AUR62024979"/>
</dbReference>
<dbReference type="GeneID" id="110711913"/>
<reference evidence="3" key="2">
    <citation type="submission" date="2021-03" db="UniProtKB">
        <authorList>
            <consortium name="EnsemblPlants"/>
        </authorList>
    </citation>
    <scope>IDENTIFICATION</scope>
</reference>
<proteinExistence type="predicted"/>
<keyword evidence="4" id="KW-1185">Reference proteome</keyword>
<keyword evidence="1" id="KW-0472">Membrane</keyword>
<evidence type="ECO:0000256" key="2">
    <source>
        <dbReference type="SAM" id="SignalP"/>
    </source>
</evidence>
<dbReference type="Proteomes" id="UP000596660">
    <property type="component" value="Unplaced"/>
</dbReference>
<dbReference type="AlphaFoldDB" id="A0A803M7V3"/>
<reference evidence="3" key="1">
    <citation type="journal article" date="2017" name="Nature">
        <title>The genome of Chenopodium quinoa.</title>
        <authorList>
            <person name="Jarvis D.E."/>
            <person name="Ho Y.S."/>
            <person name="Lightfoot D.J."/>
            <person name="Schmoeckel S.M."/>
            <person name="Li B."/>
            <person name="Borm T.J.A."/>
            <person name="Ohyanagi H."/>
            <person name="Mineta K."/>
            <person name="Michell C.T."/>
            <person name="Saber N."/>
            <person name="Kharbatia N.M."/>
            <person name="Rupper R.R."/>
            <person name="Sharp A.R."/>
            <person name="Dally N."/>
            <person name="Boughton B.A."/>
            <person name="Woo Y.H."/>
            <person name="Gao G."/>
            <person name="Schijlen E.G.W.M."/>
            <person name="Guo X."/>
            <person name="Momin A.A."/>
            <person name="Negrao S."/>
            <person name="Al-Babili S."/>
            <person name="Gehring C."/>
            <person name="Roessner U."/>
            <person name="Jung C."/>
            <person name="Murphy K."/>
            <person name="Arold S.T."/>
            <person name="Gojobori T."/>
            <person name="van der Linden C.G."/>
            <person name="van Loo E.N."/>
            <person name="Jellen E.N."/>
            <person name="Maughan P.J."/>
            <person name="Tester M."/>
        </authorList>
    </citation>
    <scope>NUCLEOTIDE SEQUENCE [LARGE SCALE GENOMIC DNA]</scope>
    <source>
        <strain evidence="3">cv. PI 614886</strain>
    </source>
</reference>
<dbReference type="Gramene" id="AUR62024979-RA">
    <property type="protein sequence ID" value="AUR62024979-RA:cds"/>
    <property type="gene ID" value="AUR62024979"/>
</dbReference>
<evidence type="ECO:0008006" key="5">
    <source>
        <dbReference type="Google" id="ProtNLM"/>
    </source>
</evidence>
<evidence type="ECO:0000313" key="4">
    <source>
        <dbReference type="Proteomes" id="UP000596660"/>
    </source>
</evidence>
<keyword evidence="2" id="KW-0732">Signal</keyword>
<evidence type="ECO:0000256" key="1">
    <source>
        <dbReference type="SAM" id="Phobius"/>
    </source>
</evidence>
<sequence>MGQRICFFVLFSLSLFSRIAAQDRAPHGLAYQSPIALSPTAYEFFHPNDHQDSCTKSNCAPIPLAAQVHEMQSEAATTETSPLTRTTAFGAGTIAGPAIAAIIVLCLAMGIYYVAKTRQENVNRTKPIQPNV</sequence>
<evidence type="ECO:0000313" key="3">
    <source>
        <dbReference type="EnsemblPlants" id="AUR62024979-RA:cds"/>
    </source>
</evidence>
<feature type="chain" id="PRO_5031569533" description="Transmembrane protein" evidence="2">
    <location>
        <begin position="22"/>
        <end position="132"/>
    </location>
</feature>